<dbReference type="SUPFAM" id="SSF48726">
    <property type="entry name" value="Immunoglobulin"/>
    <property type="match status" value="1"/>
</dbReference>
<evidence type="ECO:0008006" key="7">
    <source>
        <dbReference type="Google" id="ProtNLM"/>
    </source>
</evidence>
<organism evidence="5 6">
    <name type="scientific">Stichopus japonicus</name>
    <name type="common">Sea cucumber</name>
    <dbReference type="NCBI Taxonomy" id="307972"/>
    <lineage>
        <taxon>Eukaryota</taxon>
        <taxon>Metazoa</taxon>
        <taxon>Echinodermata</taxon>
        <taxon>Eleutherozoa</taxon>
        <taxon>Echinozoa</taxon>
        <taxon>Holothuroidea</taxon>
        <taxon>Aspidochirotacea</taxon>
        <taxon>Aspidochirotida</taxon>
        <taxon>Stichopodidae</taxon>
        <taxon>Apostichopus</taxon>
    </lineage>
</organism>
<dbReference type="InterPro" id="IPR007110">
    <property type="entry name" value="Ig-like_dom"/>
</dbReference>
<evidence type="ECO:0000259" key="3">
    <source>
        <dbReference type="PROSITE" id="PS50835"/>
    </source>
</evidence>
<dbReference type="InterPro" id="IPR013783">
    <property type="entry name" value="Ig-like_fold"/>
</dbReference>
<dbReference type="EMBL" id="MRZV01000575">
    <property type="protein sequence ID" value="PIK47541.1"/>
    <property type="molecule type" value="Genomic_DNA"/>
</dbReference>
<proteinExistence type="predicted"/>
<gene>
    <name evidence="5" type="ORF">BSL78_15593</name>
</gene>
<evidence type="ECO:0000313" key="5">
    <source>
        <dbReference type="EMBL" id="PIK47541.1"/>
    </source>
</evidence>
<accession>A0A2G8KHR0</accession>
<feature type="transmembrane region" description="Helical" evidence="1">
    <location>
        <begin position="257"/>
        <end position="279"/>
    </location>
</feature>
<feature type="domain" description="NACHT" evidence="4">
    <location>
        <begin position="343"/>
        <end position="462"/>
    </location>
</feature>
<dbReference type="Proteomes" id="UP000230750">
    <property type="component" value="Unassembled WGS sequence"/>
</dbReference>
<protein>
    <recommendedName>
        <fullName evidence="7">NLR family CARD domain-containing protein 4</fullName>
    </recommendedName>
</protein>
<dbReference type="AlphaFoldDB" id="A0A2G8KHR0"/>
<evidence type="ECO:0000313" key="6">
    <source>
        <dbReference type="Proteomes" id="UP000230750"/>
    </source>
</evidence>
<evidence type="ECO:0000256" key="2">
    <source>
        <dbReference type="SAM" id="SignalP"/>
    </source>
</evidence>
<dbReference type="InterPro" id="IPR036179">
    <property type="entry name" value="Ig-like_dom_sf"/>
</dbReference>
<dbReference type="OrthoDB" id="120976at2759"/>
<name>A0A2G8KHR0_STIJA</name>
<feature type="domain" description="Ig-like" evidence="3">
    <location>
        <begin position="132"/>
        <end position="222"/>
    </location>
</feature>
<dbReference type="Pfam" id="PF05729">
    <property type="entry name" value="NACHT"/>
    <property type="match status" value="1"/>
</dbReference>
<keyword evidence="6" id="KW-1185">Reference proteome</keyword>
<feature type="chain" id="PRO_5013627662" description="NLR family CARD domain-containing protein 4" evidence="2">
    <location>
        <begin position="21"/>
        <end position="1000"/>
    </location>
</feature>
<keyword evidence="1" id="KW-0812">Transmembrane</keyword>
<sequence>MERLAYILFLFIWIPETVQGRDQWWTGCYTPQYAEINQEGYIMCQFPPDVKKIFWYDDASNDDSTPIIRFIENVKDGVGYDSGEYSLFPNGSLIIHNVSMDHDRSFKVIYYDQDGLYNVFRVSLTVTVPPSPSHVVVAECPSEYHQQCTIESSGTGTLTCSVSGVRPLVTLEWIVNDDSRVTLYGPKQTTKSSELFDVTLSTEYKLTTIVQCKEVNVLTCSAHGPAQSFFHSSHQTILLRVNCSNEESWHTSPQSIFISYCIVILAICLILLVAFVLFFDKRSKFIDEVRQKYENMLNQSHPKVYVPNKLYLRTQDRNWMNRSRGDKLNGYQDLFKNEKLKNRNLFIEGDTGFGKTTLALQLIRMWVKDDQNLDFGLVIYLSLQSVASENEYTCIREQLLSETCDIDDIKIQEIIANEERVLFVFDDWDQFNERHSKESFVYKLLENKQKKEHKVLILTRPSLVGVVFSDDQPIVKIAQFDDEQIQKYLKETLNRNINGIFEGIVDNSSIYELCQIPLFLSVIAPIIDDDMFNIDHGETVSKLFLRVFPSLINRNEAGSDSALALFEYNPKLALLAAAGFTTQESFWPKEKVALLIGRKELDDLIETQILKETFERKQLSEDLSKMESKCTIRFSHNIFQCFYGAHYLAFGATSEDVADYLHNTDILTCQYLFIFACGLSNDKQLLMTIVRSLLKKEEYYPFPISDCIALCCFEAKSGKLERKHLSEISASEHRFHIKASDGRNVVNAKAFLIDSCAKEKVEFGSLAITEHVKEIGSDKITLSTGASFKFPEIIQSYYIVASENKITNEDLLALIKGSRRLQILFLYNKSEPEYECPELFETTDLEKTLVVWAYCQAEDLTLFTLSSKFKCWTSLQGSLTIKELRKTDMWKNSANQETMEKEYRVSLRSYKDIGSFLNSRPELDENWKLQTENYVRGVTATFTKYVNIWHKVVNDLSDQLRSMGYEDFDPKDKDIIVDNPKDFLKLIPSIKKLFLNIHQL</sequence>
<feature type="signal peptide" evidence="2">
    <location>
        <begin position="1"/>
        <end position="20"/>
    </location>
</feature>
<dbReference type="PANTHER" id="PTHR46312">
    <property type="entry name" value="NACHT DOMAIN-CONTAINING PROTEIN"/>
    <property type="match status" value="1"/>
</dbReference>
<dbReference type="PROSITE" id="PS50837">
    <property type="entry name" value="NACHT"/>
    <property type="match status" value="1"/>
</dbReference>
<reference evidence="5 6" key="1">
    <citation type="journal article" date="2017" name="PLoS Biol.">
        <title>The sea cucumber genome provides insights into morphological evolution and visceral regeneration.</title>
        <authorList>
            <person name="Zhang X."/>
            <person name="Sun L."/>
            <person name="Yuan J."/>
            <person name="Sun Y."/>
            <person name="Gao Y."/>
            <person name="Zhang L."/>
            <person name="Li S."/>
            <person name="Dai H."/>
            <person name="Hamel J.F."/>
            <person name="Liu C."/>
            <person name="Yu Y."/>
            <person name="Liu S."/>
            <person name="Lin W."/>
            <person name="Guo K."/>
            <person name="Jin S."/>
            <person name="Xu P."/>
            <person name="Storey K.B."/>
            <person name="Huan P."/>
            <person name="Zhang T."/>
            <person name="Zhou Y."/>
            <person name="Zhang J."/>
            <person name="Lin C."/>
            <person name="Li X."/>
            <person name="Xing L."/>
            <person name="Huo D."/>
            <person name="Sun M."/>
            <person name="Wang L."/>
            <person name="Mercier A."/>
            <person name="Li F."/>
            <person name="Yang H."/>
            <person name="Xiang J."/>
        </authorList>
    </citation>
    <scope>NUCLEOTIDE SEQUENCE [LARGE SCALE GENOMIC DNA]</scope>
    <source>
        <strain evidence="5">Shaxun</strain>
        <tissue evidence="5">Muscle</tissue>
    </source>
</reference>
<evidence type="ECO:0000259" key="4">
    <source>
        <dbReference type="PROSITE" id="PS50837"/>
    </source>
</evidence>
<comment type="caution">
    <text evidence="5">The sequence shown here is derived from an EMBL/GenBank/DDBJ whole genome shotgun (WGS) entry which is preliminary data.</text>
</comment>
<dbReference type="Gene3D" id="3.40.50.300">
    <property type="entry name" value="P-loop containing nucleotide triphosphate hydrolases"/>
    <property type="match status" value="1"/>
</dbReference>
<dbReference type="PROSITE" id="PS50835">
    <property type="entry name" value="IG_LIKE"/>
    <property type="match status" value="1"/>
</dbReference>
<keyword evidence="1" id="KW-1133">Transmembrane helix</keyword>
<dbReference type="STRING" id="307972.A0A2G8KHR0"/>
<dbReference type="PANTHER" id="PTHR46312:SF2">
    <property type="entry name" value="NUCLEOTIDE-BINDING OLIGOMERIZATION DOMAIN-CONTAINING PROTEIN 2-LIKE"/>
    <property type="match status" value="1"/>
</dbReference>
<dbReference type="InterPro" id="IPR027417">
    <property type="entry name" value="P-loop_NTPase"/>
</dbReference>
<keyword evidence="2" id="KW-0732">Signal</keyword>
<dbReference type="SUPFAM" id="SSF52540">
    <property type="entry name" value="P-loop containing nucleoside triphosphate hydrolases"/>
    <property type="match status" value="1"/>
</dbReference>
<dbReference type="InterPro" id="IPR007111">
    <property type="entry name" value="NACHT_NTPase"/>
</dbReference>
<evidence type="ECO:0000256" key="1">
    <source>
        <dbReference type="SAM" id="Phobius"/>
    </source>
</evidence>
<dbReference type="Gene3D" id="2.60.40.10">
    <property type="entry name" value="Immunoglobulins"/>
    <property type="match status" value="2"/>
</dbReference>
<keyword evidence="1" id="KW-0472">Membrane</keyword>